<gene>
    <name evidence="4" type="ORF">PODCO_402120</name>
</gene>
<dbReference type="InterPro" id="IPR053083">
    <property type="entry name" value="TF_kinase-domain_protein"/>
</dbReference>
<evidence type="ECO:0000313" key="4">
    <source>
        <dbReference type="EMBL" id="VBB79631.1"/>
    </source>
</evidence>
<dbReference type="InterPro" id="IPR017441">
    <property type="entry name" value="Protein_kinase_ATP_BS"/>
</dbReference>
<dbReference type="PROSITE" id="PS00107">
    <property type="entry name" value="PROTEIN_KINASE_ATP"/>
    <property type="match status" value="1"/>
</dbReference>
<dbReference type="InterPro" id="IPR011009">
    <property type="entry name" value="Kinase-like_dom_sf"/>
</dbReference>
<dbReference type="PANTHER" id="PTHR44305:SF2">
    <property type="entry name" value="SI:DKEY-192D15.2"/>
    <property type="match status" value="1"/>
</dbReference>
<dbReference type="Proteomes" id="UP000280685">
    <property type="component" value="Chromosome 4"/>
</dbReference>
<evidence type="ECO:0000313" key="5">
    <source>
        <dbReference type="Proteomes" id="UP000280685"/>
    </source>
</evidence>
<dbReference type="PANTHER" id="PTHR44305">
    <property type="entry name" value="SI:DKEY-192D15.2-RELATED"/>
    <property type="match status" value="1"/>
</dbReference>
<evidence type="ECO:0000259" key="3">
    <source>
        <dbReference type="PROSITE" id="PS50011"/>
    </source>
</evidence>
<evidence type="ECO:0000256" key="1">
    <source>
        <dbReference type="PROSITE-ProRule" id="PRU10141"/>
    </source>
</evidence>
<evidence type="ECO:0000256" key="2">
    <source>
        <dbReference type="SAM" id="MobiDB-lite"/>
    </source>
</evidence>
<dbReference type="EMBL" id="LR026967">
    <property type="protein sequence ID" value="VBB79631.1"/>
    <property type="molecule type" value="Genomic_DNA"/>
</dbReference>
<feature type="region of interest" description="Disordered" evidence="2">
    <location>
        <begin position="540"/>
        <end position="559"/>
    </location>
</feature>
<feature type="compositionally biased region" description="Low complexity" evidence="2">
    <location>
        <begin position="953"/>
        <end position="968"/>
    </location>
</feature>
<keyword evidence="5" id="KW-1185">Reference proteome</keyword>
<keyword evidence="1" id="KW-0547">Nucleotide-binding</keyword>
<proteinExistence type="predicted"/>
<dbReference type="PROSITE" id="PS50011">
    <property type="entry name" value="PROTEIN_KINASE_DOM"/>
    <property type="match status" value="1"/>
</dbReference>
<protein>
    <recommendedName>
        <fullName evidence="3">Protein kinase domain-containing protein</fullName>
    </recommendedName>
</protein>
<organism evidence="4 5">
    <name type="scientific">Podospora comata</name>
    <dbReference type="NCBI Taxonomy" id="48703"/>
    <lineage>
        <taxon>Eukaryota</taxon>
        <taxon>Fungi</taxon>
        <taxon>Dikarya</taxon>
        <taxon>Ascomycota</taxon>
        <taxon>Pezizomycotina</taxon>
        <taxon>Sordariomycetes</taxon>
        <taxon>Sordariomycetidae</taxon>
        <taxon>Sordariales</taxon>
        <taxon>Podosporaceae</taxon>
        <taxon>Podospora</taxon>
    </lineage>
</organism>
<feature type="binding site" evidence="1">
    <location>
        <position position="212"/>
    </location>
    <ligand>
        <name>ATP</name>
        <dbReference type="ChEBI" id="CHEBI:30616"/>
    </ligand>
</feature>
<dbReference type="SUPFAM" id="SSF56112">
    <property type="entry name" value="Protein kinase-like (PK-like)"/>
    <property type="match status" value="1"/>
</dbReference>
<feature type="region of interest" description="Disordered" evidence="2">
    <location>
        <begin position="918"/>
        <end position="968"/>
    </location>
</feature>
<feature type="compositionally biased region" description="Basic and acidic residues" evidence="2">
    <location>
        <begin position="938"/>
        <end position="952"/>
    </location>
</feature>
<dbReference type="InterPro" id="IPR000719">
    <property type="entry name" value="Prot_kinase_dom"/>
</dbReference>
<dbReference type="SMART" id="SM00220">
    <property type="entry name" value="S_TKc"/>
    <property type="match status" value="1"/>
</dbReference>
<name>A0ABY6S967_PODCO</name>
<feature type="domain" description="Protein kinase" evidence="3">
    <location>
        <begin position="180"/>
        <end position="539"/>
    </location>
</feature>
<dbReference type="Gene3D" id="1.10.510.10">
    <property type="entry name" value="Transferase(Phosphotransferase) domain 1"/>
    <property type="match status" value="1"/>
</dbReference>
<accession>A0ABY6S967</accession>
<sequence>MDQEAQDNFGAQLWAQQQAQQAQQARQAQYALQVQMAQQHPPILYPGGRPPVWITNGISRPIPAGHMYQRYRGGPVKEDTKRLCRFGFQQFRETGHRVSLNEINLPAYAKDMPPTISWPATYTGPKPSTLYPNILWRKPFEKILGGAFQPGNTAPAFLENAEAVTARQVMKDYLQTYYNLTYVSVLGWGGNGLACLFRHHDGEGRENEIVVKTSLRGRNENMIRETNFQDKFRDATHIVQLEDLNEHLKPGAIPPVPGSPLPGTHPVQQAPQVILLEYLSHGSLAQVISSLQHRKLTAPNRFLWEMWKCMLRGLLEFEYPPDLYPYDDDGLIDWADMTLPGENNVHFDIDPSNYMVGDIFDGHEDDNHPTVPVLKMSDFGCSTTMDDEQFENPKAMWKYRMYGKSMFYMPEQFTEEWDYVPQLPGELDTRVAAGKFTWKSNLFQAAQSLVCIMSGDYPQTPPHPTKVPWTPSMTGVDEDGNDEPLEEHWSYGAYIYGLEQHIDGHLKSVLVRCLMENPDHRPNWRELLEDADTECERYRTDGDEIGDHDNPDWPRGWEKDDWKAQVPWTDVQLESWIKEAILEPPVLTSDPADMPSPPELPAVLERRRAMRRQHQRQRLFMQWLNTRQANLQARVKAMGQEEYTNYFNVWCKRRDMEEHIEKCYKAVVKLRAWEAQFQMHELLRPADQQGRAWADWTAQANAIRQAHPFISLKPADRGPYVRNIQIAIENFRKMEFNTFVREQPEKINRWVQGQIQRLSQNGQFLSPAEITNMTLQARAQPISIPFPQTPIRKRIRKLQLQVYGPHWHHGLMIGQVAGLDPCPGMVPIGNNHDNFVGPPNLRSQDDPFTPWHSQAELDKLEAMRKKNNIVLPPKQQIRAVQENPLNQQEMADIDNIIAAQPPDPVQQAADVNAADIAQNFRGHPPGRDLPPPPPQAAGEKRKAEDNGEEGRRANPIQNQGQGGNAQLQEARDTLTRRVFALQQMGQQVQQQVQQQNQTQAGPAGGAASALARVQGGGAGVRGAAEGGDVQMGGRMMKIMVCKRTPWIIP</sequence>
<reference evidence="4" key="1">
    <citation type="submission" date="2018-02" db="EMBL/GenBank/DDBJ databases">
        <authorList>
            <person name="Silar P."/>
        </authorList>
    </citation>
    <scope>NUCLEOTIDE SEQUENCE [LARGE SCALE GENOMIC DNA]</scope>
    <source>
        <strain evidence="4">T</strain>
    </source>
</reference>
<keyword evidence="1" id="KW-0067">ATP-binding</keyword>